<name>A0A420IJ88_9PEZI</name>
<comment type="caution">
    <text evidence="1">The sequence shown here is derived from an EMBL/GenBank/DDBJ whole genome shotgun (WGS) entry which is preliminary data.</text>
</comment>
<evidence type="ECO:0000313" key="1">
    <source>
        <dbReference type="EMBL" id="RKF74563.1"/>
    </source>
</evidence>
<protein>
    <submittedName>
        <fullName evidence="1">Uncharacterized protein</fullName>
    </submittedName>
</protein>
<proteinExistence type="predicted"/>
<reference evidence="1 2" key="1">
    <citation type="journal article" date="2018" name="BMC Genomics">
        <title>Comparative genome analyses reveal sequence features reflecting distinct modes of host-adaptation between dicot and monocot powdery mildew.</title>
        <authorList>
            <person name="Wu Y."/>
            <person name="Ma X."/>
            <person name="Pan Z."/>
            <person name="Kale S.D."/>
            <person name="Song Y."/>
            <person name="King H."/>
            <person name="Zhang Q."/>
            <person name="Presley C."/>
            <person name="Deng X."/>
            <person name="Wei C.I."/>
            <person name="Xiao S."/>
        </authorList>
    </citation>
    <scope>NUCLEOTIDE SEQUENCE [LARGE SCALE GENOMIC DNA]</scope>
    <source>
        <strain evidence="1">UCSC1</strain>
    </source>
</reference>
<sequence length="211" mass="23177">MSCSNKVSSSIELLEKLIGEGILKPLTRLSIQEPKKDSCLNEIKNYNGKINRKAANKRKPYAASMLGKPGIVCTHKHLAILAFEGLINYQGPYCCWDSSNRNKSRKIPKKDPLPLVNADAPLPLSEKVGIYGRMGGQPLLVVRNAANVLQLIGSVAPRSVILRPGEIFRKINGKHVKNILVGKSWEIGFIVCSPKQGHTTLSQTNHVALSY</sequence>
<dbReference type="AlphaFoldDB" id="A0A420IJ88"/>
<dbReference type="Proteomes" id="UP000285405">
    <property type="component" value="Unassembled WGS sequence"/>
</dbReference>
<evidence type="ECO:0000313" key="2">
    <source>
        <dbReference type="Proteomes" id="UP000285405"/>
    </source>
</evidence>
<organism evidence="1 2">
    <name type="scientific">Golovinomyces cichoracearum</name>
    <dbReference type="NCBI Taxonomy" id="62708"/>
    <lineage>
        <taxon>Eukaryota</taxon>
        <taxon>Fungi</taxon>
        <taxon>Dikarya</taxon>
        <taxon>Ascomycota</taxon>
        <taxon>Pezizomycotina</taxon>
        <taxon>Leotiomycetes</taxon>
        <taxon>Erysiphales</taxon>
        <taxon>Erysiphaceae</taxon>
        <taxon>Golovinomyces</taxon>
    </lineage>
</organism>
<accession>A0A420IJ88</accession>
<dbReference type="EMBL" id="MCBR01008416">
    <property type="protein sequence ID" value="RKF74563.1"/>
    <property type="molecule type" value="Genomic_DNA"/>
</dbReference>
<gene>
    <name evidence="1" type="ORF">GcC1_084029</name>
</gene>